<dbReference type="SMART" id="SM00028">
    <property type="entry name" value="TPR"/>
    <property type="match status" value="3"/>
</dbReference>
<evidence type="ECO:0000313" key="6">
    <source>
        <dbReference type="Proteomes" id="UP001244341"/>
    </source>
</evidence>
<dbReference type="EMBL" id="CP126208">
    <property type="protein sequence ID" value="WIA08506.1"/>
    <property type="molecule type" value="Genomic_DNA"/>
</dbReference>
<evidence type="ECO:0000256" key="2">
    <source>
        <dbReference type="ARBA" id="ARBA00038210"/>
    </source>
</evidence>
<evidence type="ECO:0000256" key="3">
    <source>
        <dbReference type="PROSITE-ProRule" id="PRU00339"/>
    </source>
</evidence>
<feature type="repeat" description="TPR" evidence="3">
    <location>
        <begin position="110"/>
        <end position="143"/>
    </location>
</feature>
<dbReference type="PROSITE" id="PS50005">
    <property type="entry name" value="TPR"/>
    <property type="match status" value="1"/>
</dbReference>
<dbReference type="InterPro" id="IPR019734">
    <property type="entry name" value="TPR_rpt"/>
</dbReference>
<proteinExistence type="inferred from homology"/>
<accession>A0ABY8TL30</accession>
<evidence type="ECO:0000313" key="5">
    <source>
        <dbReference type="EMBL" id="WIA08506.1"/>
    </source>
</evidence>
<evidence type="ECO:0000256" key="1">
    <source>
        <dbReference type="ARBA" id="ARBA00022803"/>
    </source>
</evidence>
<keyword evidence="1 3" id="KW-0802">TPR repeat</keyword>
<organism evidence="5 6">
    <name type="scientific">Tetradesmus obliquus</name>
    <name type="common">Green alga</name>
    <name type="synonym">Acutodesmus obliquus</name>
    <dbReference type="NCBI Taxonomy" id="3088"/>
    <lineage>
        <taxon>Eukaryota</taxon>
        <taxon>Viridiplantae</taxon>
        <taxon>Chlorophyta</taxon>
        <taxon>core chlorophytes</taxon>
        <taxon>Chlorophyceae</taxon>
        <taxon>CS clade</taxon>
        <taxon>Sphaeropleales</taxon>
        <taxon>Scenedesmaceae</taxon>
        <taxon>Tetradesmus</taxon>
    </lineage>
</organism>
<dbReference type="SUPFAM" id="SSF48452">
    <property type="entry name" value="TPR-like"/>
    <property type="match status" value="1"/>
</dbReference>
<feature type="compositionally biased region" description="Basic and acidic residues" evidence="4">
    <location>
        <begin position="468"/>
        <end position="479"/>
    </location>
</feature>
<comment type="similarity">
    <text evidence="2">Belongs to the APC3/CDC27 family.</text>
</comment>
<dbReference type="Gene3D" id="1.25.40.10">
    <property type="entry name" value="Tetratricopeptide repeat domain"/>
    <property type="match status" value="1"/>
</dbReference>
<sequence>MLTSIRLGFKASGAAAKHPSVAGTWLSSFLAYLPPVLYTLTLASTYIKLQLPQAALLHWLGTSSFTLGLQLGLRNPRVRSVLGYSAPAVAGAAGGVDPGVATQAAAVDNADILVVMGAKHAALQRYNEALYCLHRALSLDPNNARAHYSCGQVHAMQHQWQQSEEHYRQCAQLAADAQSKGQAIYCAGVAAHHLGRFQEALDAYDQAAAVPNIQPMVVLGQLESRTQGSSCTEKIGERAPAQGAVRVNIMVSTKVALLLLGAFALAAVVSADSSKGGKADGGFWESKGWEKVPKDMVHDDPKPPKIHSPIIHDKPEKVVIKNPPMHAIPQGPPREPFNKPRFNITKGVAPPKPAKVKIMPVKEPKIIDKTVPFKNDEKIQKPEFRKVFASPSPKPAKVKIVRVKEPKIVDNSQPFKNKEEFPKPTFRKVNAPPSPKPVKVKEPKIVEEPIKDVTSAPFKVTKGFVDPPGKDTIKMDKGMPTKEIFRRFFADANSGNKGPKDMKDSKN</sequence>
<reference evidence="5 6" key="1">
    <citation type="submission" date="2023-05" db="EMBL/GenBank/DDBJ databases">
        <title>A 100% complete, gapless, phased diploid assembly of the Scenedesmus obliquus UTEX 3031 genome.</title>
        <authorList>
            <person name="Biondi T.C."/>
            <person name="Hanschen E.R."/>
            <person name="Kwon T."/>
            <person name="Eng W."/>
            <person name="Kruse C.P.S."/>
            <person name="Koehler S.I."/>
            <person name="Kunde Y."/>
            <person name="Gleasner C.D."/>
            <person name="You Mak K.T."/>
            <person name="Polle J."/>
            <person name="Hovde B.T."/>
            <person name="Starkenburg S.R."/>
        </authorList>
    </citation>
    <scope>NUCLEOTIDE SEQUENCE [LARGE SCALE GENOMIC DNA]</scope>
    <source>
        <strain evidence="5 6">DOE0152z</strain>
    </source>
</reference>
<feature type="region of interest" description="Disordered" evidence="4">
    <location>
        <begin position="460"/>
        <end position="479"/>
    </location>
</feature>
<dbReference type="Proteomes" id="UP001244341">
    <property type="component" value="Chromosome 1b"/>
</dbReference>
<dbReference type="PANTHER" id="PTHR12558">
    <property type="entry name" value="CELL DIVISION CYCLE 16,23,27"/>
    <property type="match status" value="1"/>
</dbReference>
<name>A0ABY8TL30_TETOB</name>
<dbReference type="InterPro" id="IPR011990">
    <property type="entry name" value="TPR-like_helical_dom_sf"/>
</dbReference>
<keyword evidence="6" id="KW-1185">Reference proteome</keyword>
<gene>
    <name evidence="5" type="ORF">OEZ85_007940</name>
</gene>
<dbReference type="Pfam" id="PF13414">
    <property type="entry name" value="TPR_11"/>
    <property type="match status" value="1"/>
</dbReference>
<feature type="region of interest" description="Disordered" evidence="4">
    <location>
        <begin position="411"/>
        <end position="443"/>
    </location>
</feature>
<evidence type="ECO:0000256" key="4">
    <source>
        <dbReference type="SAM" id="MobiDB-lite"/>
    </source>
</evidence>
<protein>
    <submittedName>
        <fullName evidence="5">Uncharacterized protein</fullName>
    </submittedName>
</protein>
<dbReference type="PANTHER" id="PTHR12558:SF13">
    <property type="entry name" value="CELL DIVISION CYCLE PROTEIN 27 HOMOLOG"/>
    <property type="match status" value="1"/>
</dbReference>